<dbReference type="EMBL" id="JAOB01000090">
    <property type="protein sequence ID" value="EUA08758.1"/>
    <property type="molecule type" value="Genomic_DNA"/>
</dbReference>
<dbReference type="AlphaFoldDB" id="X7YQJ1"/>
<organism evidence="2">
    <name type="scientific">Mycobacterium xenopi 4042</name>
    <dbReference type="NCBI Taxonomy" id="1299334"/>
    <lineage>
        <taxon>Bacteria</taxon>
        <taxon>Bacillati</taxon>
        <taxon>Actinomycetota</taxon>
        <taxon>Actinomycetes</taxon>
        <taxon>Mycobacteriales</taxon>
        <taxon>Mycobacteriaceae</taxon>
        <taxon>Mycobacterium</taxon>
    </lineage>
</organism>
<sequence length="111" mass="12038">MDLDALVAEASAILDAATEQFVAGHRADSAVNKRATTSPPKSTWKSNAGSSKRWFGPPGSMFTARSSAVRASTHPGYGCWTRSTGRSTMRPARRCRRCCWGSCTTAIRWPD</sequence>
<accession>X7YQJ1</accession>
<evidence type="ECO:0000313" key="2">
    <source>
        <dbReference type="EMBL" id="EUA08758.1"/>
    </source>
</evidence>
<dbReference type="EC" id="3.1.3.25" evidence="2"/>
<comment type="caution">
    <text evidence="2">The sequence shown here is derived from an EMBL/GenBank/DDBJ whole genome shotgun (WGS) entry which is preliminary data.</text>
</comment>
<evidence type="ECO:0000256" key="1">
    <source>
        <dbReference type="SAM" id="MobiDB-lite"/>
    </source>
</evidence>
<dbReference type="PATRIC" id="fig|1299334.3.peg.9307"/>
<reference evidence="2" key="1">
    <citation type="submission" date="2014-01" db="EMBL/GenBank/DDBJ databases">
        <authorList>
            <person name="Brown-Elliot B."/>
            <person name="Wallace R."/>
            <person name="Lenaerts A."/>
            <person name="Ordway D."/>
            <person name="DeGroote M.A."/>
            <person name="Parker T."/>
            <person name="Sizemore C."/>
            <person name="Tallon L.J."/>
            <person name="Sadzewicz L.K."/>
            <person name="Sengamalay N."/>
            <person name="Fraser C.M."/>
            <person name="Hine E."/>
            <person name="Shefchek K.A."/>
            <person name="Das S.P."/>
            <person name="Tettelin H."/>
        </authorList>
    </citation>
    <scope>NUCLEOTIDE SEQUENCE [LARGE SCALE GENOMIC DNA]</scope>
    <source>
        <strain evidence="2">4042</strain>
    </source>
</reference>
<feature type="compositionally biased region" description="Polar residues" evidence="1">
    <location>
        <begin position="34"/>
        <end position="50"/>
    </location>
</feature>
<gene>
    <name evidence="2" type="ORF">I553_9815</name>
</gene>
<keyword evidence="2" id="KW-0378">Hydrolase</keyword>
<proteinExistence type="predicted"/>
<name>X7YQJ1_MYCXE</name>
<dbReference type="GO" id="GO:0052834">
    <property type="term" value="F:inositol monophosphate phosphatase activity"/>
    <property type="evidence" value="ECO:0007669"/>
    <property type="project" value="UniProtKB-EC"/>
</dbReference>
<protein>
    <submittedName>
        <fullName evidence="2">Inositol-1-monophosphatase ImpA domain protein</fullName>
        <ecNumber evidence="2">3.1.3.25</ecNumber>
    </submittedName>
</protein>
<feature type="region of interest" description="Disordered" evidence="1">
    <location>
        <begin position="25"/>
        <end position="58"/>
    </location>
</feature>